<gene>
    <name evidence="1" type="ORF">g.5097</name>
</gene>
<protein>
    <submittedName>
        <fullName evidence="1">Uncharacterized protein</fullName>
    </submittedName>
</protein>
<dbReference type="EMBL" id="GDHC01000854">
    <property type="protein sequence ID" value="JAQ17775.1"/>
    <property type="molecule type" value="Transcribed_RNA"/>
</dbReference>
<accession>A0A146MF00</accession>
<proteinExistence type="predicted"/>
<organism evidence="1">
    <name type="scientific">Lygus hesperus</name>
    <name type="common">Western plant bug</name>
    <dbReference type="NCBI Taxonomy" id="30085"/>
    <lineage>
        <taxon>Eukaryota</taxon>
        <taxon>Metazoa</taxon>
        <taxon>Ecdysozoa</taxon>
        <taxon>Arthropoda</taxon>
        <taxon>Hexapoda</taxon>
        <taxon>Insecta</taxon>
        <taxon>Pterygota</taxon>
        <taxon>Neoptera</taxon>
        <taxon>Paraneoptera</taxon>
        <taxon>Hemiptera</taxon>
        <taxon>Heteroptera</taxon>
        <taxon>Panheteroptera</taxon>
        <taxon>Cimicomorpha</taxon>
        <taxon>Miridae</taxon>
        <taxon>Mirini</taxon>
        <taxon>Lygus</taxon>
    </lineage>
</organism>
<evidence type="ECO:0000313" key="1">
    <source>
        <dbReference type="EMBL" id="JAQ17775.1"/>
    </source>
</evidence>
<sequence length="186" mass="20963">MLFASTLNDKSHLTSNIQEVIQQAMSAVYLTSLLQDNNIVDRSNNSNTNNNSKNIDDDNSFVSHPNHAIPDGYSLYRINGILRFVNERDANDNKQWQVPLSETTLRNTLDTSARFLRSVITCALNGTLDALHERRHAALRAILQFARLVPINISASNEANLNDDKMHAMVTSEGVNFCMLPLHQQW</sequence>
<name>A0A146MF00_LYGHE</name>
<dbReference type="AlphaFoldDB" id="A0A146MF00"/>
<reference evidence="1" key="1">
    <citation type="journal article" date="2016" name="Gigascience">
        <title>De novo construction of an expanded transcriptome assembly for the western tarnished plant bug, Lygus hesperus.</title>
        <authorList>
            <person name="Tassone E.E."/>
            <person name="Geib S.M."/>
            <person name="Hall B."/>
            <person name="Fabrick J.A."/>
            <person name="Brent C.S."/>
            <person name="Hull J.J."/>
        </authorList>
    </citation>
    <scope>NUCLEOTIDE SEQUENCE</scope>
</reference>